<organism evidence="8 9">
    <name type="scientific">Tigriopus californicus</name>
    <name type="common">Marine copepod</name>
    <dbReference type="NCBI Taxonomy" id="6832"/>
    <lineage>
        <taxon>Eukaryota</taxon>
        <taxon>Metazoa</taxon>
        <taxon>Ecdysozoa</taxon>
        <taxon>Arthropoda</taxon>
        <taxon>Crustacea</taxon>
        <taxon>Multicrustacea</taxon>
        <taxon>Hexanauplia</taxon>
        <taxon>Copepoda</taxon>
        <taxon>Harpacticoida</taxon>
        <taxon>Harpacticidae</taxon>
        <taxon>Tigriopus</taxon>
    </lineage>
</organism>
<dbReference type="STRING" id="6832.A0A553NTU0"/>
<feature type="compositionally biased region" description="Basic and acidic residues" evidence="5">
    <location>
        <begin position="570"/>
        <end position="583"/>
    </location>
</feature>
<accession>A0A553NTU0</accession>
<dbReference type="Gene3D" id="3.30.420.40">
    <property type="match status" value="2"/>
</dbReference>
<feature type="compositionally biased region" description="Basic and acidic residues" evidence="5">
    <location>
        <begin position="529"/>
        <end position="546"/>
    </location>
</feature>
<evidence type="ECO:0000256" key="3">
    <source>
        <dbReference type="ARBA" id="ARBA00022777"/>
    </source>
</evidence>
<comment type="similarity">
    <text evidence="1 4">Belongs to the FGGY kinase family.</text>
</comment>
<comment type="caution">
    <text evidence="8">The sequence shown here is derived from an EMBL/GenBank/DDBJ whole genome shotgun (WGS) entry which is preliminary data.</text>
</comment>
<keyword evidence="3 4" id="KW-0418">Kinase</keyword>
<dbReference type="GO" id="GO:0005997">
    <property type="term" value="P:xylulose metabolic process"/>
    <property type="evidence" value="ECO:0007669"/>
    <property type="project" value="UniProtKB-UniRule"/>
</dbReference>
<dbReference type="CDD" id="cd07776">
    <property type="entry name" value="ASKHA_NBD_FGGY_SpXK-like"/>
    <property type="match status" value="1"/>
</dbReference>
<dbReference type="InterPro" id="IPR018484">
    <property type="entry name" value="FGGY_N"/>
</dbReference>
<dbReference type="GO" id="GO:0004856">
    <property type="term" value="F:D-xylulokinase activity"/>
    <property type="evidence" value="ECO:0007669"/>
    <property type="project" value="UniProtKB-UniRule"/>
</dbReference>
<evidence type="ECO:0000256" key="4">
    <source>
        <dbReference type="RuleBase" id="RU367058"/>
    </source>
</evidence>
<evidence type="ECO:0000256" key="1">
    <source>
        <dbReference type="ARBA" id="ARBA00009156"/>
    </source>
</evidence>
<keyword evidence="4" id="KW-0119">Carbohydrate metabolism</keyword>
<dbReference type="OrthoDB" id="1728974at2759"/>
<proteinExistence type="inferred from homology"/>
<dbReference type="Pfam" id="PF02782">
    <property type="entry name" value="FGGY_C"/>
    <property type="match status" value="1"/>
</dbReference>
<dbReference type="GO" id="GO:0042732">
    <property type="term" value="P:D-xylose metabolic process"/>
    <property type="evidence" value="ECO:0007669"/>
    <property type="project" value="UniProtKB-UniRule"/>
</dbReference>
<gene>
    <name evidence="8" type="ORF">TCAL_03047</name>
</gene>
<feature type="domain" description="Carbohydrate kinase FGGY C-terminal" evidence="7">
    <location>
        <begin position="307"/>
        <end position="495"/>
    </location>
</feature>
<dbReference type="InterPro" id="IPR043129">
    <property type="entry name" value="ATPase_NBD"/>
</dbReference>
<dbReference type="EC" id="2.7.1.17" evidence="4"/>
<evidence type="ECO:0000259" key="6">
    <source>
        <dbReference type="Pfam" id="PF00370"/>
    </source>
</evidence>
<keyword evidence="2 4" id="KW-0808">Transferase</keyword>
<keyword evidence="4" id="KW-0859">Xylose metabolism</keyword>
<dbReference type="SUPFAM" id="SSF53067">
    <property type="entry name" value="Actin-like ATPase domain"/>
    <property type="match status" value="2"/>
</dbReference>
<dbReference type="PANTHER" id="PTHR10196:SF57">
    <property type="entry name" value="XYLULOSE KINASE"/>
    <property type="match status" value="1"/>
</dbReference>
<evidence type="ECO:0000313" key="9">
    <source>
        <dbReference type="Proteomes" id="UP000318571"/>
    </source>
</evidence>
<feature type="region of interest" description="Disordered" evidence="5">
    <location>
        <begin position="509"/>
        <end position="608"/>
    </location>
</feature>
<protein>
    <recommendedName>
        <fullName evidence="4">Xylulose kinase</fullName>
        <ecNumber evidence="4">2.7.1.17</ecNumber>
    </recommendedName>
</protein>
<dbReference type="InterPro" id="IPR018485">
    <property type="entry name" value="FGGY_C"/>
</dbReference>
<dbReference type="GO" id="GO:0005524">
    <property type="term" value="F:ATP binding"/>
    <property type="evidence" value="ECO:0007669"/>
    <property type="project" value="UniProtKB-KW"/>
</dbReference>
<evidence type="ECO:0000313" key="8">
    <source>
        <dbReference type="EMBL" id="TRY68841.1"/>
    </source>
</evidence>
<dbReference type="FunFam" id="3.30.420.40:FF:000118">
    <property type="entry name" value="Xylulose kinase 2"/>
    <property type="match status" value="1"/>
</dbReference>
<keyword evidence="4" id="KW-0547">Nucleotide-binding</keyword>
<comment type="function">
    <text evidence="4">Phosphorylates D-xylulose to produce D-xylulose 5-phosphate, a molecule that may play an important role in the regulation of glucose metabolism and lipogenesis.</text>
</comment>
<feature type="domain" description="Carbohydrate kinase FGGY N-terminal" evidence="6">
    <location>
        <begin position="146"/>
        <end position="297"/>
    </location>
</feature>
<dbReference type="GO" id="GO:0005829">
    <property type="term" value="C:cytosol"/>
    <property type="evidence" value="ECO:0007669"/>
    <property type="project" value="TreeGrafter"/>
</dbReference>
<comment type="catalytic activity">
    <reaction evidence="4">
        <text>D-xylulose + ATP = D-xylulose 5-phosphate + ADP + H(+)</text>
        <dbReference type="Rhea" id="RHEA:10964"/>
        <dbReference type="ChEBI" id="CHEBI:15378"/>
        <dbReference type="ChEBI" id="CHEBI:17140"/>
        <dbReference type="ChEBI" id="CHEBI:30616"/>
        <dbReference type="ChEBI" id="CHEBI:57737"/>
        <dbReference type="ChEBI" id="CHEBI:456216"/>
        <dbReference type="EC" id="2.7.1.17"/>
    </reaction>
</comment>
<feature type="compositionally biased region" description="Basic and acidic residues" evidence="5">
    <location>
        <begin position="593"/>
        <end position="604"/>
    </location>
</feature>
<evidence type="ECO:0000256" key="2">
    <source>
        <dbReference type="ARBA" id="ARBA00022679"/>
    </source>
</evidence>
<dbReference type="EMBL" id="VCGU01000010">
    <property type="protein sequence ID" value="TRY68841.1"/>
    <property type="molecule type" value="Genomic_DNA"/>
</dbReference>
<sequence length="677" mass="74106">MSTDFDDPSSFKAVSEGDPCLYLGLDFSTQQVKALVMDDKCRVIAEEYVQYDAELPEYRTHGGVLVSGNRVTSPAIMWVKALDMVMEKIRISGIDFGQIAALSGCGQQHGSVYWRQGIHDIFQGLNPDKFLHDELAHAFSILDSPVWMDSSTTEECRILEELLGGPQALAEITGSRAFERFTGSQISKMFKERHEAYTHTERISLVSSFACSLFLGDTAPIEVSDAGGMNLLDLKSKDWCQDCLDACGSGLREKLGQPIWGFSPVGTISNYMVERYGFESTCQVLPFTGDNQSALAGLRMGPGDIGISLGTSDTLFIWLGPEDAQPQLSGHVWPNPVDQQAFMALLCYKNGSLTRERLCQSTAEGSWDLFNQLLDSTPRGNFGNIGMYYDFPEITPSGVQGDFRFSKNDERVSRFASKEAEVRALLEGQFMAKRIHAERMGFTIDTDTRILVCGGASVNSAILQIISDVFQAPVLTLEEPRVGANSAALGGALRARYFVKTLQGGKRATTSLTTVPHSAPLDDQPQEDPGPKKVLQDSSSQDKDGKASPATIQDQQRVGGGTHEAEQEEQDRAENQRKFRCEGDEIGEGNNEDQVRTKGNDGETRTSATSNWSEMTQGDKGGELCGSGLSFTEVSSPAVKYILACSPHKDAASIYKPLLERFRNLEQRIIGMGSKVA</sequence>
<keyword evidence="4" id="KW-0067">ATP-binding</keyword>
<dbReference type="Proteomes" id="UP000318571">
    <property type="component" value="Chromosome 1"/>
</dbReference>
<reference evidence="8 9" key="1">
    <citation type="journal article" date="2018" name="Nat. Ecol. Evol.">
        <title>Genomic signatures of mitonuclear coevolution across populations of Tigriopus californicus.</title>
        <authorList>
            <person name="Barreto F.S."/>
            <person name="Watson E.T."/>
            <person name="Lima T.G."/>
            <person name="Willett C.S."/>
            <person name="Edmands S."/>
            <person name="Li W."/>
            <person name="Burton R.S."/>
        </authorList>
    </citation>
    <scope>NUCLEOTIDE SEQUENCE [LARGE SCALE GENOMIC DNA]</scope>
    <source>
        <strain evidence="8 9">San Diego</strain>
    </source>
</reference>
<evidence type="ECO:0000256" key="5">
    <source>
        <dbReference type="SAM" id="MobiDB-lite"/>
    </source>
</evidence>
<dbReference type="AlphaFoldDB" id="A0A553NTU0"/>
<dbReference type="PANTHER" id="PTHR10196">
    <property type="entry name" value="SUGAR KINASE"/>
    <property type="match status" value="1"/>
</dbReference>
<keyword evidence="9" id="KW-1185">Reference proteome</keyword>
<name>A0A553NTU0_TIGCA</name>
<dbReference type="Pfam" id="PF00370">
    <property type="entry name" value="FGGY_N"/>
    <property type="match status" value="1"/>
</dbReference>
<dbReference type="InterPro" id="IPR042024">
    <property type="entry name" value="D-XK_euk"/>
</dbReference>
<evidence type="ECO:0000259" key="7">
    <source>
        <dbReference type="Pfam" id="PF02782"/>
    </source>
</evidence>